<protein>
    <submittedName>
        <fullName evidence="1">Uncharacterized protein</fullName>
    </submittedName>
</protein>
<reference evidence="1 2" key="1">
    <citation type="journal article" date="2015" name="Nature">
        <title>rRNA introns, odd ribosomes, and small enigmatic genomes across a large radiation of phyla.</title>
        <authorList>
            <person name="Brown C.T."/>
            <person name="Hug L.A."/>
            <person name="Thomas B.C."/>
            <person name="Sharon I."/>
            <person name="Castelle C.J."/>
            <person name="Singh A."/>
            <person name="Wilkins M.J."/>
            <person name="Williams K.H."/>
            <person name="Banfield J.F."/>
        </authorList>
    </citation>
    <scope>NUCLEOTIDE SEQUENCE [LARGE SCALE GENOMIC DNA]</scope>
</reference>
<organism evidence="1 2">
    <name type="scientific">Candidatus Woesebacteria bacterium GW2011_GWB1_39_12</name>
    <dbReference type="NCBI Taxonomy" id="1618574"/>
    <lineage>
        <taxon>Bacteria</taxon>
        <taxon>Candidatus Woeseibacteriota</taxon>
    </lineage>
</organism>
<name>A0A0G0MMH6_9BACT</name>
<proteinExistence type="predicted"/>
<accession>A0A0G0MMH6</accession>
<dbReference type="EMBL" id="LBWB01000003">
    <property type="protein sequence ID" value="KKR01601.1"/>
    <property type="molecule type" value="Genomic_DNA"/>
</dbReference>
<sequence>MEIKGDITTPVHNPTVITIEEAGLESLEIIIHSVPFPSEKYGQVAKPVTLNVQRAEFLRISKVLGR</sequence>
<comment type="caution">
    <text evidence="1">The sequence shown here is derived from an EMBL/GenBank/DDBJ whole genome shotgun (WGS) entry which is preliminary data.</text>
</comment>
<evidence type="ECO:0000313" key="1">
    <source>
        <dbReference type="EMBL" id="KKR01601.1"/>
    </source>
</evidence>
<dbReference type="Proteomes" id="UP000033881">
    <property type="component" value="Unassembled WGS sequence"/>
</dbReference>
<dbReference type="AlphaFoldDB" id="A0A0G0MMH6"/>
<dbReference type="STRING" id="1618574.UT24_C0003G0008"/>
<evidence type="ECO:0000313" key="2">
    <source>
        <dbReference type="Proteomes" id="UP000033881"/>
    </source>
</evidence>
<gene>
    <name evidence="1" type="ORF">UT24_C0003G0008</name>
</gene>